<feature type="compositionally biased region" description="Low complexity" evidence="1">
    <location>
        <begin position="870"/>
        <end position="895"/>
    </location>
</feature>
<reference evidence="4 5" key="6">
    <citation type="submission" date="2025-04" db="UniProtKB">
        <authorList>
            <consortium name="RefSeq"/>
        </authorList>
    </citation>
    <scope>IDENTIFICATION</scope>
    <source>
        <strain evidence="4 5">Tuebingen</strain>
    </source>
</reference>
<evidence type="ECO:0000313" key="5">
    <source>
        <dbReference type="RefSeq" id="XP_017213342.1"/>
    </source>
</evidence>
<feature type="compositionally biased region" description="Low complexity" evidence="1">
    <location>
        <begin position="738"/>
        <end position="831"/>
    </location>
</feature>
<evidence type="ECO:0000259" key="2">
    <source>
        <dbReference type="Pfam" id="PF09469"/>
    </source>
</evidence>
<reference evidence="4" key="5">
    <citation type="journal article" date="2023" name="Am. J. Hum. Genet.">
        <title>Genome-wide analysis of copy-number variation in humans with cleft lip and/or cleft palate identifies COBLL1, RIC1, and ARHGEF38 as clefting genes.</title>
        <authorList>
            <person name="Lansdon L.A."/>
            <person name="Dickinson A."/>
            <person name="Arlis S."/>
            <person name="Liu H."/>
            <person name="Hlas A."/>
            <person name="Hahn A."/>
            <person name="Bonde G."/>
            <person name="Long A."/>
            <person name="Standley J."/>
            <person name="Tyryshkina A."/>
            <person name="Wehby G."/>
            <person name="Lee N.R."/>
            <person name="Daack-Hirsch S."/>
            <person name="Mohlke K."/>
            <person name="Girirajan S."/>
            <person name="Darbro B.W."/>
            <person name="Cornell R.A."/>
            <person name="Houston D.W."/>
            <person name="Murray J.C."/>
            <person name="Manak J.R."/>
        </authorList>
    </citation>
    <scope>NUCLEOTIDE SEQUENCE</scope>
    <source>
        <strain evidence="4">Tuebingen</strain>
    </source>
</reference>
<reference evidence="4" key="4">
    <citation type="journal article" date="2021" name="Comp. Biochem. Physiol.">
        <title>A comparative study of the expression patterns of Fign family members in zebrafish embryonic development.</title>
        <authorList>
            <person name="Dong Z."/>
            <person name="Li Y."/>
            <person name="Chen X."/>
            <person name="Lai X."/>
            <person name="Liu M."/>
        </authorList>
    </citation>
    <scope>NUCLEOTIDE SEQUENCE</scope>
    <source>
        <strain evidence="4">Tuebingen</strain>
    </source>
</reference>
<feature type="compositionally biased region" description="Basic and acidic residues" evidence="1">
    <location>
        <begin position="505"/>
        <end position="524"/>
    </location>
</feature>
<feature type="compositionally biased region" description="Polar residues" evidence="1">
    <location>
        <begin position="929"/>
        <end position="939"/>
    </location>
</feature>
<feature type="region of interest" description="Disordered" evidence="1">
    <location>
        <begin position="1"/>
        <end position="49"/>
    </location>
</feature>
<evidence type="ECO:0000313" key="6">
    <source>
        <dbReference type="ZFIN" id="ZDB-GENE-120313-6"/>
    </source>
</evidence>
<keyword evidence="3" id="KW-1185">Reference proteome</keyword>
<proteinExistence type="predicted"/>
<feature type="compositionally biased region" description="Polar residues" evidence="1">
    <location>
        <begin position="448"/>
        <end position="460"/>
    </location>
</feature>
<dbReference type="ZFIN" id="ZDB-GENE-120313-6">
    <property type="gene designation" value="cobll1b"/>
</dbReference>
<dbReference type="OrthoDB" id="8882621at2759"/>
<protein>
    <submittedName>
        <fullName evidence="4 5">Cordon-bleu protein-like 1b</fullName>
    </submittedName>
</protein>
<feature type="region of interest" description="Disordered" evidence="1">
    <location>
        <begin position="633"/>
        <end position="677"/>
    </location>
</feature>
<dbReference type="InterPro" id="IPR039895">
    <property type="entry name" value="COBL-like"/>
</dbReference>
<feature type="compositionally biased region" description="Low complexity" evidence="1">
    <location>
        <begin position="347"/>
        <end position="359"/>
    </location>
</feature>
<feature type="region of interest" description="Disordered" evidence="1">
    <location>
        <begin position="592"/>
        <end position="618"/>
    </location>
</feature>
<dbReference type="CTD" id="100332245"/>
<sequence length="1089" mass="117468">MTADSRAKLQRRSSARDCRAAAGMDGNAHNRPPDRRRSTKSKAPPPPVLTGLDAPLLSHKLQAFPHPAMEQTESLLEQELTLTVILPGGAEKITTVHGSKPMMDLLVMLCAQHHLNPSGHTLELITTNRNHVKFKPNALIGALEADKILLKPKGMEDKSKKTGPHMPEATVRLVINYRKTQKTILRVSPRVPLRELLPAICQKCEFDPQTTLLSPSVQSEDTLDLSGSLNDFGLREVYARDTRVISPVSPISPVSLPPSPTRSEIFYHGKEKSLREKDNKRRFSLFRRGSKKQSEQSMTVSAPASPVHRKQRPVSMSSFSTHVPLSYDCNTMPSDTPKKRRAPLPPSMMSQSMPSDLSQTQTTVHPDGNQNLSSLSRASSTESSFKKSSTKRKAPPPPVMISTDTTHQDTTDSSMTESAVTSPLEEIKEQEEMSVGAGVNVEDETLEDNSSLNMSANISLDSGRAGTATPSQDSVTLESGTPRDDPVCDLSTDAEVAEGTVNGEMKADQTRSSHITSEDKDPGKTEQLIQPSESGPVLEEVTVSNTSLPQRSECGIQTSQTDLQVQCFDSDTAISSPESSCSIYAEAQTSKTIPNTSSLTHTETQTQVQSSNEPSSLCTEFSTSTIGLKKDMATSTDELQPSIQQSKDLTSTSKPASVSYVTDAEPKPKPSNEHTRGYIPKVGMTTYTIVPQKSLEKLHSLEIEMTLEPKVDCKPNVSNGTVTLNGHQNAFAQTNQCTSPPATNSTNLSTNLSTKPTSLSANTTYSSTKPTSSSTSPTYLSTNPTNWSTNPINSSTSPTYLSTNPSNSSTNPTNSSTKQTNSSTNPTNSSSVDERIDSVSLKDKKVPPATRPKPASFRVPQHKRMSGDYVSSAAVRRASIGSSSSSSSCCSSPAARPKESLSSPQSDVFPAMEIFPPPPPPVQWEEEQSQSTSAKSLPQNEEIDAALPEAPKIPPSSFLSRQKSLPTNPAPSLSLEKLRSFAAPKPYSPSSPSRFAQAVSSAVKRSQSLSHHAPVQETRTHTLTKQRPIRESPEPPTSTVADNGDREPETQTADTDPVMGTCKIGNTQASPGSEASSQEVSDVFHSAEE</sequence>
<feature type="compositionally biased region" description="Polar residues" evidence="1">
    <location>
        <begin position="957"/>
        <end position="971"/>
    </location>
</feature>
<dbReference type="RefSeq" id="XP_017213342.1">
    <property type="nucleotide sequence ID" value="XM_017357853.3"/>
</dbReference>
<feature type="compositionally biased region" description="Polar residues" evidence="1">
    <location>
        <begin position="314"/>
        <end position="334"/>
    </location>
</feature>
<dbReference type="PANTHER" id="PTHR21557:SF2">
    <property type="entry name" value="CORDON-BLEU PROTEIN-LIKE 1"/>
    <property type="match status" value="1"/>
</dbReference>
<evidence type="ECO:0000313" key="4">
    <source>
        <dbReference type="RefSeq" id="NP_001352143.1"/>
    </source>
</evidence>
<organism evidence="3 5">
    <name type="scientific">Danio rerio</name>
    <name type="common">Zebrafish</name>
    <name type="synonym">Brachydanio rerio</name>
    <dbReference type="NCBI Taxonomy" id="7955"/>
    <lineage>
        <taxon>Eukaryota</taxon>
        <taxon>Metazoa</taxon>
        <taxon>Chordata</taxon>
        <taxon>Craniata</taxon>
        <taxon>Vertebrata</taxon>
        <taxon>Euteleostomi</taxon>
        <taxon>Actinopterygii</taxon>
        <taxon>Neopterygii</taxon>
        <taxon>Teleostei</taxon>
        <taxon>Ostariophysi</taxon>
        <taxon>Cypriniformes</taxon>
        <taxon>Danionidae</taxon>
        <taxon>Danioninae</taxon>
        <taxon>Danio</taxon>
    </lineage>
</organism>
<feature type="compositionally biased region" description="Basic and acidic residues" evidence="1">
    <location>
        <begin position="832"/>
        <end position="846"/>
    </location>
</feature>
<feature type="domain" description="Cordon-bleu ubiquitin-like" evidence="2">
    <location>
        <begin position="160"/>
        <end position="243"/>
    </location>
</feature>
<dbReference type="Gene3D" id="3.10.20.90">
    <property type="entry name" value="Phosphatidylinositol 3-kinase Catalytic Subunit, Chain A, domain 1"/>
    <property type="match status" value="1"/>
</dbReference>
<feature type="compositionally biased region" description="Low complexity" evidence="1">
    <location>
        <begin position="373"/>
        <end position="387"/>
    </location>
</feature>
<dbReference type="RefSeq" id="NP_001352143.1">
    <property type="nucleotide sequence ID" value="NM_001365214.1"/>
</dbReference>
<evidence type="ECO:0000313" key="3">
    <source>
        <dbReference type="Proteomes" id="UP000000437"/>
    </source>
</evidence>
<dbReference type="PANTHER" id="PTHR21557">
    <property type="entry name" value="CORDON-BLEU"/>
    <property type="match status" value="1"/>
</dbReference>
<accession>A0A8M6Z2T6</accession>
<feature type="region of interest" description="Disordered" evidence="1">
    <location>
        <begin position="277"/>
        <end position="552"/>
    </location>
</feature>
<name>A0A8M6Z2T6_DANRE</name>
<dbReference type="GeneID" id="100332245"/>
<feature type="compositionally biased region" description="Basic and acidic residues" evidence="1">
    <location>
        <begin position="664"/>
        <end position="676"/>
    </location>
</feature>
<dbReference type="GO" id="GO:0003785">
    <property type="term" value="F:actin monomer binding"/>
    <property type="evidence" value="ECO:0007669"/>
    <property type="project" value="InterPro"/>
</dbReference>
<dbReference type="AlphaFoldDB" id="A0A8M6Z2T6"/>
<dbReference type="InterPro" id="IPR019025">
    <property type="entry name" value="Cordon-bleu_ubiquitin_domain"/>
</dbReference>
<feature type="compositionally biased region" description="Polar residues" evidence="1">
    <location>
        <begin position="542"/>
        <end position="552"/>
    </location>
</feature>
<dbReference type="GO" id="GO:0030097">
    <property type="term" value="P:hemopoiesis"/>
    <property type="evidence" value="ECO:0000315"/>
    <property type="project" value="ZFIN"/>
</dbReference>
<gene>
    <name evidence="4 5 6" type="primary">cobll1b</name>
    <name evidence="4 5" type="synonym">sb:cb819</name>
    <name evidence="4 5" type="synonym">si:ch73-76o7.1</name>
</gene>
<feature type="compositionally biased region" description="Polar residues" evidence="1">
    <location>
        <begin position="1064"/>
        <end position="1080"/>
    </location>
</feature>
<feature type="compositionally biased region" description="Polar residues" evidence="1">
    <location>
        <begin position="998"/>
        <end position="1010"/>
    </location>
</feature>
<dbReference type="GlyGen" id="A0A8M6Z2T6">
    <property type="glycosylation" value="1 site"/>
</dbReference>
<reference evidence="4" key="3">
    <citation type="journal article" date="2017" name="Leukemia">
        <title>Cobll1 is linked to drug resistance and blastic transformation in chronic myeloid leukemia.</title>
        <authorList>
            <person name="Han S.H."/>
            <person name="Kim S.H."/>
            <person name="Kim H.J."/>
            <person name="Lee Y."/>
            <person name="Choi S.Y."/>
            <person name="Park G."/>
            <person name="Kim D.H."/>
            <person name="Lee A."/>
            <person name="Kim J."/>
            <person name="Choi J.M."/>
            <person name="Kim Y."/>
            <person name="Myung K."/>
            <person name="Kim H."/>
            <person name="Kim D.W."/>
        </authorList>
    </citation>
    <scope>NUCLEOTIDE SEQUENCE</scope>
    <source>
        <strain evidence="4">Tuebingen</strain>
    </source>
</reference>
<feature type="compositionally biased region" description="Polar residues" evidence="1">
    <location>
        <begin position="633"/>
        <end position="660"/>
    </location>
</feature>
<evidence type="ECO:0000256" key="1">
    <source>
        <dbReference type="SAM" id="MobiDB-lite"/>
    </source>
</evidence>
<dbReference type="Pfam" id="PF09469">
    <property type="entry name" value="Cobl"/>
    <property type="match status" value="1"/>
</dbReference>
<feature type="region of interest" description="Disordered" evidence="1">
    <location>
        <begin position="733"/>
        <end position="1089"/>
    </location>
</feature>
<dbReference type="AGR" id="ZFIN:ZDB-GENE-120313-6"/>
<feature type="compositionally biased region" description="Basic residues" evidence="1">
    <location>
        <begin position="282"/>
        <end position="291"/>
    </location>
</feature>
<feature type="compositionally biased region" description="Polar residues" evidence="1">
    <location>
        <begin position="468"/>
        <end position="479"/>
    </location>
</feature>
<reference evidence="4" key="2">
    <citation type="journal article" date="2015" name="Nat. Commun.">
        <title>RFX transcription factors are essential for hearing in mice.</title>
        <authorList>
            <person name="Elkon R."/>
            <person name="Milon B."/>
            <person name="Morrison L."/>
            <person name="Shah M."/>
            <person name="Vijayakumar S."/>
            <person name="Racherla M."/>
            <person name="Leitch C.C."/>
            <person name="Silipino L."/>
            <person name="Hadi S."/>
            <person name="Weiss-Gayet M."/>
            <person name="Barras E."/>
            <person name="Schmid C.D."/>
            <person name="Ait-Lounis A."/>
            <person name="Barnes A."/>
            <person name="Song Y."/>
            <person name="Eisenman D.J."/>
            <person name="Eliyahu E."/>
            <person name="Frolenkov G.I."/>
            <person name="Strome S.E."/>
            <person name="Durand B."/>
            <person name="Zaghloul N.A."/>
            <person name="Jones S.M."/>
            <person name="Reith W."/>
            <person name="Hertzano R."/>
        </authorList>
    </citation>
    <scope>NUCLEOTIDE SEQUENCE</scope>
    <source>
        <strain evidence="4">Tuebingen</strain>
    </source>
</reference>
<dbReference type="Proteomes" id="UP000000437">
    <property type="component" value="Chromosome 9"/>
</dbReference>
<feature type="compositionally biased region" description="Low complexity" evidence="1">
    <location>
        <begin position="984"/>
        <end position="993"/>
    </location>
</feature>
<reference evidence="3" key="1">
    <citation type="journal article" date="2013" name="Nature">
        <title>The zebrafish reference genome sequence and its relationship to the human genome.</title>
        <authorList>
            <consortium name="Genome Reference Consortium Zebrafish"/>
            <person name="Howe K."/>
            <person name="Clark M.D."/>
            <person name="Torroja C.F."/>
            <person name="Torrance J."/>
            <person name="Berthelot C."/>
            <person name="Muffato M."/>
            <person name="Collins J.E."/>
            <person name="Humphray S."/>
            <person name="McLaren K."/>
            <person name="Matthews L."/>
            <person name="McLaren S."/>
            <person name="Sealy I."/>
            <person name="Caccamo M."/>
            <person name="Churcher C."/>
            <person name="Scott C."/>
            <person name="Barrett J.C."/>
            <person name="Koch R."/>
            <person name="Rauch G.J."/>
            <person name="White S."/>
            <person name="Chow W."/>
            <person name="Kilian B."/>
            <person name="Quintais L.T."/>
            <person name="Guerra-Assuncao J.A."/>
            <person name="Zhou Y."/>
            <person name="Gu Y."/>
            <person name="Yen J."/>
            <person name="Vogel J.H."/>
            <person name="Eyre T."/>
            <person name="Redmond S."/>
            <person name="Banerjee R."/>
            <person name="Chi J."/>
            <person name="Fu B."/>
            <person name="Langley E."/>
            <person name="Maguire S.F."/>
            <person name="Laird G.K."/>
            <person name="Lloyd D."/>
            <person name="Kenyon E."/>
            <person name="Donaldson S."/>
            <person name="Sehra H."/>
            <person name="Almeida-King J."/>
            <person name="Loveland J."/>
            <person name="Trevanion S."/>
            <person name="Jones M."/>
            <person name="Quail M."/>
            <person name="Willey D."/>
            <person name="Hunt A."/>
            <person name="Burton J."/>
            <person name="Sims S."/>
            <person name="McLay K."/>
            <person name="Plumb B."/>
            <person name="Davis J."/>
            <person name="Clee C."/>
            <person name="Oliver K."/>
            <person name="Clark R."/>
            <person name="Riddle C."/>
            <person name="Elliot D."/>
            <person name="Eliott D."/>
            <person name="Threadgold G."/>
            <person name="Harden G."/>
            <person name="Ware D."/>
            <person name="Begum S."/>
            <person name="Mortimore B."/>
            <person name="Mortimer B."/>
            <person name="Kerry G."/>
            <person name="Heath P."/>
            <person name="Phillimore B."/>
            <person name="Tracey A."/>
            <person name="Corby N."/>
            <person name="Dunn M."/>
            <person name="Johnson C."/>
            <person name="Wood J."/>
            <person name="Clark S."/>
            <person name="Pelan S."/>
            <person name="Griffiths G."/>
            <person name="Smith M."/>
            <person name="Glithero R."/>
            <person name="Howden P."/>
            <person name="Barker N."/>
            <person name="Lloyd C."/>
            <person name="Stevens C."/>
            <person name="Harley J."/>
            <person name="Holt K."/>
            <person name="Panagiotidis G."/>
            <person name="Lovell J."/>
            <person name="Beasley H."/>
            <person name="Henderson C."/>
            <person name="Gordon D."/>
            <person name="Auger K."/>
            <person name="Wright D."/>
            <person name="Collins J."/>
            <person name="Raisen C."/>
            <person name="Dyer L."/>
            <person name="Leung K."/>
            <person name="Robertson L."/>
            <person name="Ambridge K."/>
            <person name="Leongamornlert D."/>
            <person name="McGuire S."/>
            <person name="Gilderthorp R."/>
            <person name="Griffiths C."/>
            <person name="Manthravadi D."/>
            <person name="Nichol S."/>
            <person name="Barker G."/>
            <person name="Whitehead S."/>
            <person name="Kay M."/>
            <person name="Brown J."/>
            <person name="Murnane C."/>
            <person name="Gray E."/>
            <person name="Humphries M."/>
            <person name="Sycamore N."/>
            <person name="Barker D."/>
            <person name="Saunders D."/>
            <person name="Wallis J."/>
            <person name="Babbage A."/>
            <person name="Hammond S."/>
            <person name="Mashreghi-Mohammadi M."/>
            <person name="Barr L."/>
            <person name="Martin S."/>
            <person name="Wray P."/>
            <person name="Ellington A."/>
            <person name="Matthews N."/>
            <person name="Ellwood M."/>
            <person name="Woodmansey R."/>
            <person name="Clark G."/>
            <person name="Cooper J."/>
            <person name="Cooper J."/>
            <person name="Tromans A."/>
            <person name="Grafham D."/>
            <person name="Skuce C."/>
            <person name="Pandian R."/>
            <person name="Andrews R."/>
            <person name="Harrison E."/>
            <person name="Kimberley A."/>
            <person name="Garnett J."/>
            <person name="Fosker N."/>
            <person name="Hall R."/>
            <person name="Garner P."/>
            <person name="Kelly D."/>
            <person name="Bird C."/>
            <person name="Palmer S."/>
            <person name="Gehring I."/>
            <person name="Berger A."/>
            <person name="Dooley C.M."/>
            <person name="Ersan-Urun Z."/>
            <person name="Eser C."/>
            <person name="Geiger H."/>
            <person name="Geisler M."/>
            <person name="Karotki L."/>
            <person name="Kirn A."/>
            <person name="Konantz J."/>
            <person name="Konantz M."/>
            <person name="Oberlander M."/>
            <person name="Rudolph-Geiger S."/>
            <person name="Teucke M."/>
            <person name="Lanz C."/>
            <person name="Raddatz G."/>
            <person name="Osoegawa K."/>
            <person name="Zhu B."/>
            <person name="Rapp A."/>
            <person name="Widaa S."/>
            <person name="Langford C."/>
            <person name="Yang F."/>
            <person name="Schuster S.C."/>
            <person name="Carter N.P."/>
            <person name="Harrow J."/>
            <person name="Ning Z."/>
            <person name="Herrero J."/>
            <person name="Searle S.M."/>
            <person name="Enright A."/>
            <person name="Geisler R."/>
            <person name="Plasterk R.H."/>
            <person name="Lee C."/>
            <person name="Westerfield M."/>
            <person name="de Jong P.J."/>
            <person name="Zon L.I."/>
            <person name="Postlethwait J.H."/>
            <person name="Nusslein-Volhard C."/>
            <person name="Hubbard T.J."/>
            <person name="Roest Crollius H."/>
            <person name="Rogers J."/>
            <person name="Stemple D.L."/>
        </authorList>
    </citation>
    <scope>NUCLEOTIDE SEQUENCE [LARGE SCALE GENOMIC DNA]</scope>
    <source>
        <strain evidence="3">Tuebingen</strain>
    </source>
</reference>
<feature type="compositionally biased region" description="Polar residues" evidence="1">
    <location>
        <begin position="360"/>
        <end position="372"/>
    </location>
</feature>